<dbReference type="EMBL" id="HG671368">
    <property type="protein sequence ID" value="CDI80851.1"/>
    <property type="molecule type" value="Genomic_DNA"/>
</dbReference>
<evidence type="ECO:0000313" key="1">
    <source>
        <dbReference type="EMBL" id="CDI80851.1"/>
    </source>
</evidence>
<protein>
    <submittedName>
        <fullName evidence="1">Uncharacterized protein</fullName>
    </submittedName>
</protein>
<reference evidence="1" key="1">
    <citation type="submission" date="2013-10" db="EMBL/GenBank/DDBJ databases">
        <title>Genomic analysis of the causative agents of coccidiosis in chickens.</title>
        <authorList>
            <person name="Reid A.J."/>
            <person name="Blake D."/>
            <person name="Billington K."/>
            <person name="Browne H."/>
            <person name="Dunn M."/>
            <person name="Hung S."/>
            <person name="Kawahara F."/>
            <person name="Miranda-Saavedra D."/>
            <person name="Mourier T."/>
            <person name="Nagra H."/>
            <person name="Otto T.D."/>
            <person name="Rawlings N."/>
            <person name="Sanchez A."/>
            <person name="Sanders M."/>
            <person name="Subramaniam C."/>
            <person name="Tay Y."/>
            <person name="Dear P."/>
            <person name="Doerig C."/>
            <person name="Gruber A."/>
            <person name="Parkinson J."/>
            <person name="Shirley M."/>
            <person name="Wan K.L."/>
            <person name="Berriman M."/>
            <person name="Tomley F."/>
            <person name="Pain A."/>
        </authorList>
    </citation>
    <scope>NUCLEOTIDE SEQUENCE</scope>
    <source>
        <strain evidence="1">Houghton</strain>
    </source>
</reference>
<organism evidence="1 2">
    <name type="scientific">Eimeria acervulina</name>
    <name type="common">Coccidian parasite</name>
    <dbReference type="NCBI Taxonomy" id="5801"/>
    <lineage>
        <taxon>Eukaryota</taxon>
        <taxon>Sar</taxon>
        <taxon>Alveolata</taxon>
        <taxon>Apicomplexa</taxon>
        <taxon>Conoidasida</taxon>
        <taxon>Coccidia</taxon>
        <taxon>Eucoccidiorida</taxon>
        <taxon>Eimeriorina</taxon>
        <taxon>Eimeriidae</taxon>
        <taxon>Eimeria</taxon>
    </lineage>
</organism>
<dbReference type="AlphaFoldDB" id="U6GKU9"/>
<dbReference type="Proteomes" id="UP000018050">
    <property type="component" value="Unassembled WGS sequence"/>
</dbReference>
<reference evidence="1" key="2">
    <citation type="submission" date="2013-10" db="EMBL/GenBank/DDBJ databases">
        <authorList>
            <person name="Aslett M."/>
        </authorList>
    </citation>
    <scope>NUCLEOTIDE SEQUENCE</scope>
    <source>
        <strain evidence="1">Houghton</strain>
    </source>
</reference>
<gene>
    <name evidence="1" type="ORF">EAH_00056600</name>
</gene>
<dbReference type="RefSeq" id="XP_013249249.1">
    <property type="nucleotide sequence ID" value="XM_013393795.1"/>
</dbReference>
<name>U6GKU9_EIMAC</name>
<evidence type="ECO:0000313" key="2">
    <source>
        <dbReference type="Proteomes" id="UP000018050"/>
    </source>
</evidence>
<sequence>MSYTMPPSFSYAGSPLPSSMSHAEFLSHFDGSRGELDKHKAGAYFREFKEQAQQVKDSCIIHEREFPPPAPHRYVAGPVGPLHFGVPLSEHPDPGVSAVSSALFGGNACFTRIPIQQNKPIFRRRRRGDALPEWSNAFVTRVDPCECGYPEETYTPYEVAKYTEEKNLTTQPSSISYTA</sequence>
<accession>U6GKU9</accession>
<dbReference type="VEuPathDB" id="ToxoDB:EAH_00056600"/>
<dbReference type="OrthoDB" id="360786at2759"/>
<proteinExistence type="predicted"/>
<dbReference type="GeneID" id="25273730"/>
<dbReference type="OMA" id="CIIHERE"/>
<keyword evidence="2" id="KW-1185">Reference proteome</keyword>